<dbReference type="Pfam" id="PF07110">
    <property type="entry name" value="EthD"/>
    <property type="match status" value="1"/>
</dbReference>
<evidence type="ECO:0000256" key="1">
    <source>
        <dbReference type="ARBA" id="ARBA00005986"/>
    </source>
</evidence>
<keyword evidence="4" id="KW-1185">Reference proteome</keyword>
<evidence type="ECO:0000259" key="2">
    <source>
        <dbReference type="Pfam" id="PF07110"/>
    </source>
</evidence>
<name>A0A1M2VBD0_TRAPU</name>
<dbReference type="InterPro" id="IPR009799">
    <property type="entry name" value="EthD_dom"/>
</dbReference>
<gene>
    <name evidence="3" type="ORF">TRAPUB_4228</name>
</gene>
<dbReference type="OrthoDB" id="3183782at2759"/>
<dbReference type="Gene3D" id="3.30.70.100">
    <property type="match status" value="1"/>
</dbReference>
<organism evidence="3 4">
    <name type="scientific">Trametes pubescens</name>
    <name type="common">White-rot fungus</name>
    <dbReference type="NCBI Taxonomy" id="154538"/>
    <lineage>
        <taxon>Eukaryota</taxon>
        <taxon>Fungi</taxon>
        <taxon>Dikarya</taxon>
        <taxon>Basidiomycota</taxon>
        <taxon>Agaricomycotina</taxon>
        <taxon>Agaricomycetes</taxon>
        <taxon>Polyporales</taxon>
        <taxon>Polyporaceae</taxon>
        <taxon>Trametes</taxon>
    </lineage>
</organism>
<dbReference type="Proteomes" id="UP000184267">
    <property type="component" value="Unassembled WGS sequence"/>
</dbReference>
<dbReference type="AlphaFoldDB" id="A0A1M2VBD0"/>
<dbReference type="InterPro" id="IPR011008">
    <property type="entry name" value="Dimeric_a/b-barrel"/>
</dbReference>
<evidence type="ECO:0000313" key="4">
    <source>
        <dbReference type="Proteomes" id="UP000184267"/>
    </source>
</evidence>
<comment type="caution">
    <text evidence="3">The sequence shown here is derived from an EMBL/GenBank/DDBJ whole genome shotgun (WGS) entry which is preliminary data.</text>
</comment>
<dbReference type="SUPFAM" id="SSF54909">
    <property type="entry name" value="Dimeric alpha+beta barrel"/>
    <property type="match status" value="1"/>
</dbReference>
<protein>
    <recommendedName>
        <fullName evidence="2">EthD domain-containing protein</fullName>
    </recommendedName>
</protein>
<dbReference type="EMBL" id="MNAD01001499">
    <property type="protein sequence ID" value="OJT04980.1"/>
    <property type="molecule type" value="Genomic_DNA"/>
</dbReference>
<dbReference type="STRING" id="154538.A0A1M2VBD0"/>
<reference evidence="3 4" key="1">
    <citation type="submission" date="2016-10" db="EMBL/GenBank/DDBJ databases">
        <title>Genome sequence of the basidiomycete white-rot fungus Trametes pubescens.</title>
        <authorList>
            <person name="Makela M.R."/>
            <person name="Granchi Z."/>
            <person name="Peng M."/>
            <person name="De Vries R.P."/>
            <person name="Grigoriev I."/>
            <person name="Riley R."/>
            <person name="Hilden K."/>
        </authorList>
    </citation>
    <scope>NUCLEOTIDE SEQUENCE [LARGE SCALE GENOMIC DNA]</scope>
    <source>
        <strain evidence="3 4">FBCC735</strain>
    </source>
</reference>
<comment type="similarity">
    <text evidence="1">Belongs to the tpcK family.</text>
</comment>
<sequence length="139" mass="15936">MSNTTAPAPAPEVRKDRFRVVGLMAKRADLTDEEFFTYWREKNGPLFASLEIVKKNILKYEQHHYNSAFEAGISAQGYALPGDYRGIAVFEGESYEKILEVFLSDEYKRLAYDDETNYIDRSKSVFLPGSLTTFVDRSN</sequence>
<feature type="domain" description="EthD" evidence="2">
    <location>
        <begin position="28"/>
        <end position="122"/>
    </location>
</feature>
<dbReference type="GO" id="GO:0016491">
    <property type="term" value="F:oxidoreductase activity"/>
    <property type="evidence" value="ECO:0007669"/>
    <property type="project" value="InterPro"/>
</dbReference>
<proteinExistence type="inferred from homology"/>
<accession>A0A1M2VBD0</accession>
<evidence type="ECO:0000313" key="3">
    <source>
        <dbReference type="EMBL" id="OJT04980.1"/>
    </source>
</evidence>
<dbReference type="OMA" id="YWREKNG"/>